<sequence>MSLAPPDAPFCLGCPPGNGHHIRRHVQAGECPRLLLRNSLCFSSQPAALPPIPPPSPLDERQRTLIPRLARTREERARFRGFGSHQDRRGPSSSGSVESRGGNITQLHRQPPAGCSGVRTRAAAGPEAATGERRSAEERAVARVGAARRCPDPGEHSSAWGEFEGFRESSAKSEQFSRSLGLLERPAPAPEERGSPQPQPGGVTGAAALPPSQPILSYENIFKFAFQEITVQQSTEDVSTLDHFLEISGEKSDLASVHKLCSESRKLWRALQSTDTTSASRHLWSESRCQENYFLVLGIDAAQKILSGGQGHILEGSSLKEPEELLAVGSFRLHHCRALVQTTLSGTPGSRHGSLITYSLFLKTPLQGNRQHITIPRKKKIFTPRNLKMMFFNSDVC</sequence>
<gene>
    <name evidence="4" type="primary">LOC103591766</name>
</gene>
<feature type="compositionally biased region" description="Polar residues" evidence="1">
    <location>
        <begin position="91"/>
        <end position="108"/>
    </location>
</feature>
<feature type="domain" description="Aftiphilin clathrin-binding box" evidence="2">
    <location>
        <begin position="264"/>
        <end position="342"/>
    </location>
</feature>
<organism evidence="3 4">
    <name type="scientific">Galeopterus variegatus</name>
    <name type="common">Malayan flying lemur</name>
    <name type="synonym">Cynocephalus variegatus</name>
    <dbReference type="NCBI Taxonomy" id="482537"/>
    <lineage>
        <taxon>Eukaryota</taxon>
        <taxon>Metazoa</taxon>
        <taxon>Chordata</taxon>
        <taxon>Craniata</taxon>
        <taxon>Vertebrata</taxon>
        <taxon>Euteleostomi</taxon>
        <taxon>Mammalia</taxon>
        <taxon>Eutheria</taxon>
        <taxon>Euarchontoglires</taxon>
        <taxon>Dermoptera</taxon>
        <taxon>Cynocephalidae</taxon>
        <taxon>Galeopterus</taxon>
    </lineage>
</organism>
<keyword evidence="3" id="KW-1185">Reference proteome</keyword>
<feature type="region of interest" description="Disordered" evidence="1">
    <location>
        <begin position="69"/>
        <end position="210"/>
    </location>
</feature>
<protein>
    <submittedName>
        <fullName evidence="4">Uncharacterized protein C14orf79 homolog</fullName>
    </submittedName>
</protein>
<dbReference type="GeneID" id="103591766"/>
<dbReference type="Proteomes" id="UP000694923">
    <property type="component" value="Unplaced"/>
</dbReference>
<dbReference type="PANTHER" id="PTHR16156">
    <property type="entry name" value="AFTIPHILIN A-RELATED"/>
    <property type="match status" value="1"/>
</dbReference>
<evidence type="ECO:0000256" key="1">
    <source>
        <dbReference type="SAM" id="MobiDB-lite"/>
    </source>
</evidence>
<evidence type="ECO:0000313" key="4">
    <source>
        <dbReference type="RefSeq" id="XP_008572497.1"/>
    </source>
</evidence>
<evidence type="ECO:0000313" key="3">
    <source>
        <dbReference type="Proteomes" id="UP000694923"/>
    </source>
</evidence>
<name>A0ABM0QVV6_GALVR</name>
<dbReference type="Pfam" id="PF15045">
    <property type="entry name" value="Clathrin_bdg"/>
    <property type="match status" value="1"/>
</dbReference>
<dbReference type="PANTHER" id="PTHR16156:SF7">
    <property type="entry name" value="CLATHRIN BINDING BOX OF AFTIPHILIN CONTAINING 1"/>
    <property type="match status" value="1"/>
</dbReference>
<dbReference type="RefSeq" id="XP_008572497.1">
    <property type="nucleotide sequence ID" value="XM_008574275.1"/>
</dbReference>
<reference evidence="4" key="1">
    <citation type="submission" date="2025-08" db="UniProtKB">
        <authorList>
            <consortium name="RefSeq"/>
        </authorList>
    </citation>
    <scope>IDENTIFICATION</scope>
</reference>
<dbReference type="InterPro" id="IPR029205">
    <property type="entry name" value="Clathrin-bd"/>
</dbReference>
<accession>A0ABM0QVV6</accession>
<feature type="compositionally biased region" description="Basic and acidic residues" evidence="1">
    <location>
        <begin position="130"/>
        <end position="141"/>
    </location>
</feature>
<proteinExistence type="predicted"/>
<dbReference type="InterPro" id="IPR046359">
    <property type="entry name" value="Aftin-like"/>
</dbReference>
<evidence type="ECO:0000259" key="2">
    <source>
        <dbReference type="Pfam" id="PF15045"/>
    </source>
</evidence>